<dbReference type="EMBL" id="BGPR01252305">
    <property type="protein sequence ID" value="GBM45948.1"/>
    <property type="molecule type" value="Genomic_DNA"/>
</dbReference>
<proteinExistence type="predicted"/>
<keyword evidence="2" id="KW-1185">Reference proteome</keyword>
<accession>A0A4Y2FZY4</accession>
<evidence type="ECO:0000313" key="1">
    <source>
        <dbReference type="EMBL" id="GBM45948.1"/>
    </source>
</evidence>
<organism evidence="1 2">
    <name type="scientific">Araneus ventricosus</name>
    <name type="common">Orbweaver spider</name>
    <name type="synonym">Epeira ventricosa</name>
    <dbReference type="NCBI Taxonomy" id="182803"/>
    <lineage>
        <taxon>Eukaryota</taxon>
        <taxon>Metazoa</taxon>
        <taxon>Ecdysozoa</taxon>
        <taxon>Arthropoda</taxon>
        <taxon>Chelicerata</taxon>
        <taxon>Arachnida</taxon>
        <taxon>Araneae</taxon>
        <taxon>Araneomorphae</taxon>
        <taxon>Entelegynae</taxon>
        <taxon>Araneoidea</taxon>
        <taxon>Araneidae</taxon>
        <taxon>Araneus</taxon>
    </lineage>
</organism>
<dbReference type="Proteomes" id="UP000499080">
    <property type="component" value="Unassembled WGS sequence"/>
</dbReference>
<gene>
    <name evidence="1" type="ORF">AVEN_170418_1</name>
</gene>
<comment type="caution">
    <text evidence="1">The sequence shown here is derived from an EMBL/GenBank/DDBJ whole genome shotgun (WGS) entry which is preliminary data.</text>
</comment>
<sequence>AEAGDLVAITDHSPTPFEGGPHYHRQKASHNHYCTYVQERELAYLYAASYLRTLDSEGGSSDYVNSVS</sequence>
<feature type="non-terminal residue" evidence="1">
    <location>
        <position position="1"/>
    </location>
</feature>
<name>A0A4Y2FZY4_ARAVE</name>
<reference evidence="1 2" key="1">
    <citation type="journal article" date="2019" name="Sci. Rep.">
        <title>Orb-weaving spider Araneus ventricosus genome elucidates the spidroin gene catalogue.</title>
        <authorList>
            <person name="Kono N."/>
            <person name="Nakamura H."/>
            <person name="Ohtoshi R."/>
            <person name="Moran D.A.P."/>
            <person name="Shinohara A."/>
            <person name="Yoshida Y."/>
            <person name="Fujiwara M."/>
            <person name="Mori M."/>
            <person name="Tomita M."/>
            <person name="Arakawa K."/>
        </authorList>
    </citation>
    <scope>NUCLEOTIDE SEQUENCE [LARGE SCALE GENOMIC DNA]</scope>
</reference>
<dbReference type="AlphaFoldDB" id="A0A4Y2FZY4"/>
<protein>
    <submittedName>
        <fullName evidence="1">Uncharacterized protein</fullName>
    </submittedName>
</protein>
<evidence type="ECO:0000313" key="2">
    <source>
        <dbReference type="Proteomes" id="UP000499080"/>
    </source>
</evidence>